<proteinExistence type="predicted"/>
<reference evidence="1 2" key="1">
    <citation type="submission" date="2020-07" db="EMBL/GenBank/DDBJ databases">
        <title>Comparative genomics of pyrophilous fungi reveals a link between fire events and developmental genes.</title>
        <authorList>
            <consortium name="DOE Joint Genome Institute"/>
            <person name="Steindorff A.S."/>
            <person name="Carver A."/>
            <person name="Calhoun S."/>
            <person name="Stillman K."/>
            <person name="Liu H."/>
            <person name="Lipzen A."/>
            <person name="Pangilinan J."/>
            <person name="Labutti K."/>
            <person name="Bruns T.D."/>
            <person name="Grigoriev I.V."/>
        </authorList>
    </citation>
    <scope>NUCLEOTIDE SEQUENCE [LARGE SCALE GENOMIC DNA]</scope>
    <source>
        <strain evidence="1 2">CBS 144469</strain>
    </source>
</reference>
<comment type="caution">
    <text evidence="1">The sequence shown here is derived from an EMBL/GenBank/DDBJ whole genome shotgun (WGS) entry which is preliminary data.</text>
</comment>
<dbReference type="AlphaFoldDB" id="A0A8H6MHB6"/>
<protein>
    <submittedName>
        <fullName evidence="1">Uncharacterized protein</fullName>
    </submittedName>
</protein>
<name>A0A8H6MHB6_9AGAR</name>
<dbReference type="EMBL" id="JACGCI010000001">
    <property type="protein sequence ID" value="KAF6766146.1"/>
    <property type="molecule type" value="Genomic_DNA"/>
</dbReference>
<gene>
    <name evidence="1" type="ORF">DFP72DRAFT_8286</name>
</gene>
<sequence>MWMATLLAIYAKKQEQYKSNVPSAIGSGTAENSAKTRIGRYIYLNVAPTRTYHLLVKAMTDNVVPTHEQTLEDWGFNRCASEDDRCYLLGVYIGLWKILEIPMREVDGWRRKGTLFKEIKKIHDEQSVGERGQYMPWLMQNPQVIPVPQRG</sequence>
<evidence type="ECO:0000313" key="2">
    <source>
        <dbReference type="Proteomes" id="UP000521943"/>
    </source>
</evidence>
<dbReference type="OrthoDB" id="4851849at2759"/>
<dbReference type="Proteomes" id="UP000521943">
    <property type="component" value="Unassembled WGS sequence"/>
</dbReference>
<keyword evidence="2" id="KW-1185">Reference proteome</keyword>
<organism evidence="1 2">
    <name type="scientific">Ephemerocybe angulata</name>
    <dbReference type="NCBI Taxonomy" id="980116"/>
    <lineage>
        <taxon>Eukaryota</taxon>
        <taxon>Fungi</taxon>
        <taxon>Dikarya</taxon>
        <taxon>Basidiomycota</taxon>
        <taxon>Agaricomycotina</taxon>
        <taxon>Agaricomycetes</taxon>
        <taxon>Agaricomycetidae</taxon>
        <taxon>Agaricales</taxon>
        <taxon>Agaricineae</taxon>
        <taxon>Psathyrellaceae</taxon>
        <taxon>Ephemerocybe</taxon>
    </lineage>
</organism>
<accession>A0A8H6MHB6</accession>
<evidence type="ECO:0000313" key="1">
    <source>
        <dbReference type="EMBL" id="KAF6766146.1"/>
    </source>
</evidence>